<feature type="transmembrane region" description="Helical" evidence="1">
    <location>
        <begin position="258"/>
        <end position="279"/>
    </location>
</feature>
<feature type="transmembrane region" description="Helical" evidence="1">
    <location>
        <begin position="63"/>
        <end position="81"/>
    </location>
</feature>
<reference evidence="2 3" key="1">
    <citation type="submission" date="2018-09" db="EMBL/GenBank/DDBJ databases">
        <authorList>
            <person name="Tagini F."/>
        </authorList>
    </citation>
    <scope>NUCLEOTIDE SEQUENCE [LARGE SCALE GENOMIC DNA]</scope>
    <source>
        <strain evidence="2 3">MK13</strain>
    </source>
</reference>
<protein>
    <submittedName>
        <fullName evidence="2">Uncharacterized protein</fullName>
    </submittedName>
</protein>
<evidence type="ECO:0000313" key="3">
    <source>
        <dbReference type="Proteomes" id="UP000267289"/>
    </source>
</evidence>
<keyword evidence="1" id="KW-1133">Transmembrane helix</keyword>
<feature type="transmembrane region" description="Helical" evidence="1">
    <location>
        <begin position="20"/>
        <end position="43"/>
    </location>
</feature>
<sequence>MVTAEYCQAMVSEAVGALTSLVNASAMLLVPAMMGFSTVLCLARAPSPLTLVAIHEYLGRTKIFDRIWLLAAFGWIGWAGVQGGAPGWTVAAGATALVLAGLHFWLTGSLRGMLAPLVGAILSAGPVTTVSEDGLFVARRRTREDTPALPIVWAVRTLAFVLLAVAMLFVGVALAADPSSFGLAILVGGFWLSLGVIGIDLAQDVWPGTTTHARLAECSRYYVQMFEQWKNIGVLVGFGIVTIGAPIAWATGRAAAPVLAFPLWIGACLAFAVFFNQVLHRNGWSRSRVPLPVSVNQYSATHPLWAHFFTVIHVVMAVALLVGLEGLGRGEPGAGAVIPMVADRRPAILLDVGEAYDALIATSAIAKVSPA</sequence>
<keyword evidence="1" id="KW-0812">Transmembrane</keyword>
<evidence type="ECO:0000313" key="2">
    <source>
        <dbReference type="EMBL" id="VBA43546.1"/>
    </source>
</evidence>
<feature type="transmembrane region" description="Helical" evidence="1">
    <location>
        <begin position="87"/>
        <end position="106"/>
    </location>
</feature>
<organism evidence="2 3">
    <name type="scientific">Mycobacterium innocens</name>
    <dbReference type="NCBI Taxonomy" id="2341083"/>
    <lineage>
        <taxon>Bacteria</taxon>
        <taxon>Bacillati</taxon>
        <taxon>Actinomycetota</taxon>
        <taxon>Actinomycetes</taxon>
        <taxon>Mycobacteriales</taxon>
        <taxon>Mycobacteriaceae</taxon>
        <taxon>Mycobacterium</taxon>
    </lineage>
</organism>
<accession>A0A498QD99</accession>
<feature type="transmembrane region" description="Helical" evidence="1">
    <location>
        <begin position="304"/>
        <end position="324"/>
    </location>
</feature>
<proteinExistence type="predicted"/>
<gene>
    <name evidence="2" type="ORF">LAUMK13_04582</name>
</gene>
<feature type="transmembrane region" description="Helical" evidence="1">
    <location>
        <begin position="232"/>
        <end position="251"/>
    </location>
</feature>
<keyword evidence="3" id="KW-1185">Reference proteome</keyword>
<dbReference type="Proteomes" id="UP000267289">
    <property type="component" value="Unassembled WGS sequence"/>
</dbReference>
<evidence type="ECO:0000256" key="1">
    <source>
        <dbReference type="SAM" id="Phobius"/>
    </source>
</evidence>
<dbReference type="EMBL" id="UPHQ01000246">
    <property type="protein sequence ID" value="VBA43546.1"/>
    <property type="molecule type" value="Genomic_DNA"/>
</dbReference>
<dbReference type="AlphaFoldDB" id="A0A498QD99"/>
<name>A0A498QD99_9MYCO</name>
<feature type="transmembrane region" description="Helical" evidence="1">
    <location>
        <begin position="151"/>
        <end position="174"/>
    </location>
</feature>
<feature type="transmembrane region" description="Helical" evidence="1">
    <location>
        <begin position="181"/>
        <end position="199"/>
    </location>
</feature>
<keyword evidence="1" id="KW-0472">Membrane</keyword>